<gene>
    <name evidence="1" type="ORF">I4F81_000354</name>
</gene>
<organism evidence="1 2">
    <name type="scientific">Pyropia yezoensis</name>
    <name type="common">Susabi-nori</name>
    <name type="synonym">Porphyra yezoensis</name>
    <dbReference type="NCBI Taxonomy" id="2788"/>
    <lineage>
        <taxon>Eukaryota</taxon>
        <taxon>Rhodophyta</taxon>
        <taxon>Bangiophyceae</taxon>
        <taxon>Bangiales</taxon>
        <taxon>Bangiaceae</taxon>
        <taxon>Pyropia</taxon>
    </lineage>
</organism>
<protein>
    <submittedName>
        <fullName evidence="1">Uncharacterized protein</fullName>
    </submittedName>
</protein>
<sequence length="397" mass="41188">MAVAAAAAAAPTIWAPRLGMPGGTARTRTRSARAAVVAAALGVAAAGTSATPPRAGVAPSSRNGAPFLSPSTTRRRQRKTPSLRSCSSPFWAPSPPPWRWQRAASPRGWAKSPPWRWRSRRPLDPPVAPLPPLAAAPMSTAEVRLAAAAVFRHWASPQTYAPALLPRDQFIMSAWTAGVYVRNAAARAVCPHEMTLRTMKKKYKDNSGFGDRTTTAMPFYDDTKTLLGVAGVDIPFAEIASRSAAPDEAIATLSGRGTCTRLRLTSCEQQTLRAAAAVSVGRLATARLPAEAAALAGVLDKDSTWIGLSRPAAGGVYTWALGGGGRAPLSYTDGWPQGVPPSAATAAAAGNCVTADRRGVVANWSPADCGVTAAASIAPPSEEPAASARAEDVGVRD</sequence>
<keyword evidence="2" id="KW-1185">Reference proteome</keyword>
<reference evidence="1" key="1">
    <citation type="submission" date="2019-11" db="EMBL/GenBank/DDBJ databases">
        <title>Nori genome reveals adaptations in red seaweeds to the harsh intertidal environment.</title>
        <authorList>
            <person name="Wang D."/>
            <person name="Mao Y."/>
        </authorList>
    </citation>
    <scope>NUCLEOTIDE SEQUENCE</scope>
    <source>
        <tissue evidence="1">Gametophyte</tissue>
    </source>
</reference>
<proteinExistence type="predicted"/>
<comment type="caution">
    <text evidence="1">The sequence shown here is derived from an EMBL/GenBank/DDBJ whole genome shotgun (WGS) entry which is preliminary data.</text>
</comment>
<evidence type="ECO:0000313" key="1">
    <source>
        <dbReference type="EMBL" id="KAK1857739.1"/>
    </source>
</evidence>
<name>A0ACC3BJ04_PYRYE</name>
<dbReference type="EMBL" id="CM020618">
    <property type="protein sequence ID" value="KAK1857739.1"/>
    <property type="molecule type" value="Genomic_DNA"/>
</dbReference>
<evidence type="ECO:0000313" key="2">
    <source>
        <dbReference type="Proteomes" id="UP000798662"/>
    </source>
</evidence>
<accession>A0ACC3BJ04</accession>
<dbReference type="Proteomes" id="UP000798662">
    <property type="component" value="Chromosome 1"/>
</dbReference>